<sequence>MEKTAPSECAEGHECQPIHTISELLEFERHPVSWRSLVHPLVARSGSRYLGERYQEIDFNAGITDFVEDGTRPQVLLCHDFKGNYLTDRFINGTTGGPWVDYRFYNWAAVDVFCYFSHCFVTIPTLQWLDCAHKNGVKVIGTFIIEAGNASFLKDILQSEESARRVADALVSVARICQFEGWLLNIECTLDEDKVPLLIDFVAYLTRKSHERIPGSLIIWYDAITEKGLLSWQNELNSQNRSFFAACDGIFLNYTWNNQSLERTDNLIRNYYPNRKLDVFVGIDVFGRGQTAKMDTHQTLATVMQFKFSVAIFAPGWTFESLEESMKKDLLTPELCNIRFLKLNDRFWNLLWRYFFVRGPRELPFYTSFCLGSGKIRNRLGKSEDRSWFNLSRQGFQPTIPYAPPREHPAAAVYWTHNFESALDGGSCLRLDEVHPNCRLFACHFRCDEDLLVAYAFKRCSGADVALLLKAYNSRYHDALKIVCGDEGCHVSERSNEMKAVPLDAEDCRMLPKLKQIKLPAVASIQGWEIRYYYLSFAALAHHPIAIVDIGVELARKEDATPADHVLLGAISLMTGFPDDRDRLRHLTTVEFNGERQNAV</sequence>
<feature type="domain" description="Cytosolic endo-beta-N-acetylglucosaminidase TIM barrel" evidence="1">
    <location>
        <begin position="98"/>
        <end position="375"/>
    </location>
</feature>
<dbReference type="CDD" id="cd06547">
    <property type="entry name" value="GH85_ENGase"/>
    <property type="match status" value="1"/>
</dbReference>
<dbReference type="PANTHER" id="PTHR13246">
    <property type="entry name" value="ENDO BETA N-ACETYLGLUCOSAMINIDASE"/>
    <property type="match status" value="1"/>
</dbReference>
<proteinExistence type="predicted"/>
<name>A0A8D8AW04_CULPI</name>
<dbReference type="GO" id="GO:0033925">
    <property type="term" value="F:mannosyl-glycoprotein endo-beta-N-acetylglucosaminidase activity"/>
    <property type="evidence" value="ECO:0007669"/>
    <property type="project" value="UniProtKB-EC"/>
</dbReference>
<accession>A0A8D8AW04</accession>
<organism evidence="2">
    <name type="scientific">Culex pipiens</name>
    <name type="common">House mosquito</name>
    <dbReference type="NCBI Taxonomy" id="7175"/>
    <lineage>
        <taxon>Eukaryota</taxon>
        <taxon>Metazoa</taxon>
        <taxon>Ecdysozoa</taxon>
        <taxon>Arthropoda</taxon>
        <taxon>Hexapoda</taxon>
        <taxon>Insecta</taxon>
        <taxon>Pterygota</taxon>
        <taxon>Neoptera</taxon>
        <taxon>Endopterygota</taxon>
        <taxon>Diptera</taxon>
        <taxon>Nematocera</taxon>
        <taxon>Culicoidea</taxon>
        <taxon>Culicidae</taxon>
        <taxon>Culicinae</taxon>
        <taxon>Culicini</taxon>
        <taxon>Culex</taxon>
        <taxon>Culex</taxon>
    </lineage>
</organism>
<dbReference type="PANTHER" id="PTHR13246:SF1">
    <property type="entry name" value="CYTOSOLIC ENDO-BETA-N-ACETYLGLUCOSAMINIDASE"/>
    <property type="match status" value="1"/>
</dbReference>
<evidence type="ECO:0000313" key="2">
    <source>
        <dbReference type="EMBL" id="CAG6464222.1"/>
    </source>
</evidence>
<dbReference type="AlphaFoldDB" id="A0A8D8AW04"/>
<evidence type="ECO:0000259" key="1">
    <source>
        <dbReference type="Pfam" id="PF03644"/>
    </source>
</evidence>
<dbReference type="InterPro" id="IPR032979">
    <property type="entry name" value="ENGase"/>
</dbReference>
<dbReference type="InterPro" id="IPR005201">
    <property type="entry name" value="TIM_ENGase"/>
</dbReference>
<reference evidence="2" key="1">
    <citation type="submission" date="2021-05" db="EMBL/GenBank/DDBJ databases">
        <authorList>
            <person name="Alioto T."/>
            <person name="Alioto T."/>
            <person name="Gomez Garrido J."/>
        </authorList>
    </citation>
    <scope>NUCLEOTIDE SEQUENCE</scope>
</reference>
<dbReference type="Pfam" id="PF03644">
    <property type="entry name" value="Glyco_hydro_85"/>
    <property type="match status" value="1"/>
</dbReference>
<dbReference type="GO" id="GO:0005829">
    <property type="term" value="C:cytosol"/>
    <property type="evidence" value="ECO:0007669"/>
    <property type="project" value="UniProtKB-SubCell"/>
</dbReference>
<dbReference type="EMBL" id="HBUE01050568">
    <property type="protein sequence ID" value="CAG6464222.1"/>
    <property type="molecule type" value="Transcribed_RNA"/>
</dbReference>
<protein>
    <submittedName>
        <fullName evidence="2">Cytosolic endo-beta-N-acetylglucosaminidase</fullName>
    </submittedName>
</protein>
<dbReference type="Gene3D" id="3.20.20.80">
    <property type="entry name" value="Glycosidases"/>
    <property type="match status" value="1"/>
</dbReference>
<dbReference type="Gene3D" id="2.60.120.260">
    <property type="entry name" value="Galactose-binding domain-like"/>
    <property type="match status" value="1"/>
</dbReference>